<feature type="compositionally biased region" description="Basic residues" evidence="7">
    <location>
        <begin position="287"/>
        <end position="299"/>
    </location>
</feature>
<evidence type="ECO:0000256" key="3">
    <source>
        <dbReference type="ARBA" id="ARBA00023125"/>
    </source>
</evidence>
<dbReference type="EMBL" id="MSFK01000024">
    <property type="protein sequence ID" value="PWY78403.1"/>
    <property type="molecule type" value="Genomic_DNA"/>
</dbReference>
<dbReference type="GeneID" id="37111468"/>
<accession>A0A317VVS5</accession>
<feature type="compositionally biased region" description="Polar residues" evidence="7">
    <location>
        <begin position="47"/>
        <end position="67"/>
    </location>
</feature>
<feature type="domain" description="Mif2/CENP-C cupin" evidence="8">
    <location>
        <begin position="496"/>
        <end position="579"/>
    </location>
</feature>
<dbReference type="Pfam" id="PF11699">
    <property type="entry name" value="CENP-C_C"/>
    <property type="match status" value="1"/>
</dbReference>
<sequence length="630" mass="68947">MAPRGPAKAREYDYANVGKAGRRTGLMLKEGKRDEHGMEEVEGIFSSPETSPVKENSFGNRNETSIGSDGMSMDEGNGPGPADFLKGRRSSYFPPPVARSPMKTGLTGSPRRTPGLRSSQSPQRDYPYSSPSDGKGLGSTRGESRRDVSPLTSRSINAAPSFNHINGSRNNKLNEDISEEAMDSGFSDSDANSQLNTDENGHSYGQIHDNFVDSFNAGDDTLMADHTDEPDENGADLDSPVTVASESRNKRGQVKPTPKNTRDAKGARSGGSTTVQDNEPGEEPTQKRKRPGRPPRTQRKPNDETEEQRPTKKPRASDENNRDPSSSGNADLDKVVESYVNRTGPLKGRGLYILKREVPSDGAATHTRSGRVSVRPLAYWRNERCVYGDGEVAEGQRYPLSTIKEIIRTEELEPEKTRSNKRRPAKNSKSRKNKDDDSDDEGEYVDPWEKKTGILHGYIRKWDEEAQAVGEDEDIVDLAYAPAGMETRSVKDSSWRFAKLLSSPFLGSGIVELPPGGVKKPKNSKKMHMVFYICQGRVQVDISGVRFSAGKGCVFQVPRGNYYSFANTQNKDARLFFTQGCVPTNDDDSLPGSATKPGAMDGDSSTPTGRPTSVKGRPRGKQKAGGRKAT</sequence>
<dbReference type="InterPro" id="IPR011051">
    <property type="entry name" value="RmlC_Cupin_sf"/>
</dbReference>
<feature type="domain" description="Mif2 N-terminal" evidence="9">
    <location>
        <begin position="14"/>
        <end position="135"/>
    </location>
</feature>
<keyword evidence="3" id="KW-0238">DNA-binding</keyword>
<evidence type="ECO:0000256" key="6">
    <source>
        <dbReference type="ARBA" id="ARBA00075033"/>
    </source>
</evidence>
<dbReference type="RefSeq" id="XP_025464712.1">
    <property type="nucleotide sequence ID" value="XM_025609325.1"/>
</dbReference>
<dbReference type="Gene3D" id="2.60.120.10">
    <property type="entry name" value="Jelly Rolls"/>
    <property type="match status" value="1"/>
</dbReference>
<dbReference type="SUPFAM" id="SSF51182">
    <property type="entry name" value="RmlC-like cupins"/>
    <property type="match status" value="1"/>
</dbReference>
<evidence type="ECO:0000256" key="5">
    <source>
        <dbReference type="ARBA" id="ARBA00057947"/>
    </source>
</evidence>
<feature type="region of interest" description="Disordered" evidence="7">
    <location>
        <begin position="411"/>
        <end position="445"/>
    </location>
</feature>
<keyword evidence="4" id="KW-0539">Nucleus</keyword>
<feature type="compositionally biased region" description="Basic residues" evidence="7">
    <location>
        <begin position="616"/>
        <end position="630"/>
    </location>
</feature>
<dbReference type="STRING" id="1450535.A0A317VVS5"/>
<dbReference type="PANTHER" id="PTHR16684">
    <property type="entry name" value="CENTROMERE PROTEIN C"/>
    <property type="match status" value="1"/>
</dbReference>
<feature type="compositionally biased region" description="Basic and acidic residues" evidence="7">
    <location>
        <begin position="29"/>
        <end position="39"/>
    </location>
</feature>
<evidence type="ECO:0000313" key="11">
    <source>
        <dbReference type="Proteomes" id="UP000246702"/>
    </source>
</evidence>
<dbReference type="InterPro" id="IPR028929">
    <property type="entry name" value="Mif2_N"/>
</dbReference>
<dbReference type="GO" id="GO:0051455">
    <property type="term" value="P:spindle attachment to meiosis I kinetochore"/>
    <property type="evidence" value="ECO:0007669"/>
    <property type="project" value="TreeGrafter"/>
</dbReference>
<dbReference type="InterPro" id="IPR025974">
    <property type="entry name" value="Mif2/CENP-C_cupin"/>
</dbReference>
<evidence type="ECO:0000256" key="7">
    <source>
        <dbReference type="SAM" id="MobiDB-lite"/>
    </source>
</evidence>
<feature type="compositionally biased region" description="Basic and acidic residues" evidence="7">
    <location>
        <begin position="300"/>
        <end position="322"/>
    </location>
</feature>
<dbReference type="Proteomes" id="UP000246702">
    <property type="component" value="Unassembled WGS sequence"/>
</dbReference>
<gene>
    <name evidence="10" type="ORF">BO94DRAFT_497567</name>
</gene>
<dbReference type="AlphaFoldDB" id="A0A317VVS5"/>
<keyword evidence="11" id="KW-1185">Reference proteome</keyword>
<protein>
    <recommendedName>
        <fullName evidence="6">CENP-C homolog</fullName>
    </recommendedName>
</protein>
<dbReference type="GO" id="GO:0051382">
    <property type="term" value="P:kinetochore assembly"/>
    <property type="evidence" value="ECO:0007669"/>
    <property type="project" value="InterPro"/>
</dbReference>
<evidence type="ECO:0000259" key="8">
    <source>
        <dbReference type="Pfam" id="PF11699"/>
    </source>
</evidence>
<dbReference type="Pfam" id="PF15624">
    <property type="entry name" value="Mif2_N"/>
    <property type="match status" value="1"/>
</dbReference>
<comment type="caution">
    <text evidence="10">The sequence shown here is derived from an EMBL/GenBank/DDBJ whole genome shotgun (WGS) entry which is preliminary data.</text>
</comment>
<evidence type="ECO:0000256" key="2">
    <source>
        <dbReference type="ARBA" id="ARBA00010291"/>
    </source>
</evidence>
<dbReference type="CDD" id="cd06993">
    <property type="entry name" value="cupin_CENP-C_C"/>
    <property type="match status" value="1"/>
</dbReference>
<dbReference type="InterPro" id="IPR028386">
    <property type="entry name" value="CENP-C/Mif2/cnp3"/>
</dbReference>
<proteinExistence type="inferred from homology"/>
<dbReference type="FunFam" id="2.60.120.10:FF:000033">
    <property type="entry name" value="Centromere protein C 1"/>
    <property type="match status" value="1"/>
</dbReference>
<name>A0A317VVS5_9EURO</name>
<dbReference type="GO" id="GO:0019237">
    <property type="term" value="F:centromeric DNA binding"/>
    <property type="evidence" value="ECO:0007669"/>
    <property type="project" value="InterPro"/>
</dbReference>
<dbReference type="OrthoDB" id="1939643at2759"/>
<dbReference type="GO" id="GO:0000776">
    <property type="term" value="C:kinetochore"/>
    <property type="evidence" value="ECO:0007669"/>
    <property type="project" value="InterPro"/>
</dbReference>
<dbReference type="PANTHER" id="PTHR16684:SF11">
    <property type="entry name" value="CENTROMERE PROTEIN C"/>
    <property type="match status" value="1"/>
</dbReference>
<dbReference type="InterPro" id="IPR014710">
    <property type="entry name" value="RmlC-like_jellyroll"/>
</dbReference>
<evidence type="ECO:0000256" key="1">
    <source>
        <dbReference type="ARBA" id="ARBA00004123"/>
    </source>
</evidence>
<organism evidence="10 11">
    <name type="scientific">Aspergillus sclerotioniger CBS 115572</name>
    <dbReference type="NCBI Taxonomy" id="1450535"/>
    <lineage>
        <taxon>Eukaryota</taxon>
        <taxon>Fungi</taxon>
        <taxon>Dikarya</taxon>
        <taxon>Ascomycota</taxon>
        <taxon>Pezizomycotina</taxon>
        <taxon>Eurotiomycetes</taxon>
        <taxon>Eurotiomycetidae</taxon>
        <taxon>Eurotiales</taxon>
        <taxon>Aspergillaceae</taxon>
        <taxon>Aspergillus</taxon>
        <taxon>Aspergillus subgen. Circumdati</taxon>
    </lineage>
</organism>
<comment type="similarity">
    <text evidence="2">Belongs to the CENP-C/MIF2 family.</text>
</comment>
<feature type="compositionally biased region" description="Polar residues" evidence="7">
    <location>
        <begin position="150"/>
        <end position="171"/>
    </location>
</feature>
<dbReference type="GO" id="GO:0005634">
    <property type="term" value="C:nucleus"/>
    <property type="evidence" value="ECO:0007669"/>
    <property type="project" value="UniProtKB-SubCell"/>
</dbReference>
<dbReference type="GO" id="GO:0051315">
    <property type="term" value="P:attachment of mitotic spindle microtubules to kinetochore"/>
    <property type="evidence" value="ECO:0007669"/>
    <property type="project" value="TreeGrafter"/>
</dbReference>
<reference evidence="10 11" key="1">
    <citation type="submission" date="2016-12" db="EMBL/GenBank/DDBJ databases">
        <title>The genomes of Aspergillus section Nigri reveals drivers in fungal speciation.</title>
        <authorList>
            <consortium name="DOE Joint Genome Institute"/>
            <person name="Vesth T.C."/>
            <person name="Nybo J."/>
            <person name="Theobald S."/>
            <person name="Brandl J."/>
            <person name="Frisvad J.C."/>
            <person name="Nielsen K.F."/>
            <person name="Lyhne E.K."/>
            <person name="Kogle M.E."/>
            <person name="Kuo A."/>
            <person name="Riley R."/>
            <person name="Clum A."/>
            <person name="Nolan M."/>
            <person name="Lipzen A."/>
            <person name="Salamov A."/>
            <person name="Henrissat B."/>
            <person name="Wiebenga A."/>
            <person name="De Vries R.P."/>
            <person name="Grigoriev I.V."/>
            <person name="Mortensen U.H."/>
            <person name="Andersen M.R."/>
            <person name="Baker S.E."/>
        </authorList>
    </citation>
    <scope>NUCLEOTIDE SEQUENCE [LARGE SCALE GENOMIC DNA]</scope>
    <source>
        <strain evidence="10 11">CBS 115572</strain>
    </source>
</reference>
<feature type="compositionally biased region" description="Acidic residues" evidence="7">
    <location>
        <begin position="436"/>
        <end position="445"/>
    </location>
</feature>
<evidence type="ECO:0000313" key="10">
    <source>
        <dbReference type="EMBL" id="PWY78403.1"/>
    </source>
</evidence>
<evidence type="ECO:0000259" key="9">
    <source>
        <dbReference type="Pfam" id="PF15624"/>
    </source>
</evidence>
<feature type="compositionally biased region" description="Basic residues" evidence="7">
    <location>
        <begin position="419"/>
        <end position="432"/>
    </location>
</feature>
<feature type="region of interest" description="Disordered" evidence="7">
    <location>
        <begin position="586"/>
        <end position="630"/>
    </location>
</feature>
<comment type="subcellular location">
    <subcellularLocation>
        <location evidence="1">Nucleus</location>
    </subcellularLocation>
</comment>
<feature type="compositionally biased region" description="Polar residues" evidence="7">
    <location>
        <begin position="186"/>
        <end position="198"/>
    </location>
</feature>
<comment type="function">
    <text evidence="5">Component of the kinetochore, a multiprotein complex that assembles on centromeric DNA and attaches chromosomes to spindle microtubules, mediating chromosome segregation and sister chromatid segregation during meiosis and mitosis. Component of the inner kinetochore constitutive centromere-associated network (CCAN), which serves as a structural platform for outer kinetochore assembly.</text>
</comment>
<evidence type="ECO:0000256" key="4">
    <source>
        <dbReference type="ARBA" id="ARBA00023242"/>
    </source>
</evidence>
<feature type="region of interest" description="Disordered" evidence="7">
    <location>
        <begin position="29"/>
        <end position="336"/>
    </location>
</feature>